<dbReference type="EMBL" id="SACN01000001">
    <property type="protein sequence ID" value="RVT93784.1"/>
    <property type="molecule type" value="Genomic_DNA"/>
</dbReference>
<dbReference type="PANTHER" id="PTHR31284">
    <property type="entry name" value="ACID PHOSPHATASE-LIKE PROTEIN"/>
    <property type="match status" value="1"/>
</dbReference>
<dbReference type="InterPro" id="IPR005519">
    <property type="entry name" value="Acid_phosphat_B-like"/>
</dbReference>
<dbReference type="Gene3D" id="3.40.50.1000">
    <property type="entry name" value="HAD superfamily/HAD-like"/>
    <property type="match status" value="1"/>
</dbReference>
<sequence length="289" mass="30290">MKRIAALIALGGLSACAAAPQQAVTAPSSRPAGPGPTYQYLYGSGEGGAISVQAYAALLNHVAAVGRPKNSVVLAEGSTLAAPSFVPCGDKPLAAVFDVDETVLLNLGFEEKDARRGGGPFDPKAWDRWERTGAAAVAPVPGAVYALRQLRAKGVTVIFNTNRSAETADQTVAAVKNAGLGDFVHGQDLFLQGDDSAGSKKDGRRSTIASRYCVIAMGGDQLGDFSDMFNQIASPRERREAAGHGEVARLWGNGWFLLPNPVYGPGMRGGFDDVFPTDKRWDDPAQGAN</sequence>
<dbReference type="Pfam" id="PF03767">
    <property type="entry name" value="Acid_phosphat_B"/>
    <property type="match status" value="1"/>
</dbReference>
<dbReference type="SUPFAM" id="SSF56784">
    <property type="entry name" value="HAD-like"/>
    <property type="match status" value="1"/>
</dbReference>
<protein>
    <submittedName>
        <fullName evidence="3">Acid phosphatase</fullName>
    </submittedName>
</protein>
<reference evidence="3 4" key="1">
    <citation type="submission" date="2019-01" db="EMBL/GenBank/DDBJ databases">
        <authorList>
            <person name="Chen W.-M."/>
        </authorList>
    </citation>
    <scope>NUCLEOTIDE SEQUENCE [LARGE SCALE GENOMIC DNA]</scope>
    <source>
        <strain evidence="3 4">CCP-7</strain>
    </source>
</reference>
<dbReference type="RefSeq" id="WP_127742751.1">
    <property type="nucleotide sequence ID" value="NZ_SACN01000001.1"/>
</dbReference>
<keyword evidence="1 2" id="KW-0732">Signal</keyword>
<name>A0A437M8F7_9SPHN</name>
<accession>A0A437M8F7</accession>
<evidence type="ECO:0000313" key="3">
    <source>
        <dbReference type="EMBL" id="RVT93784.1"/>
    </source>
</evidence>
<dbReference type="InterPro" id="IPR023214">
    <property type="entry name" value="HAD_sf"/>
</dbReference>
<dbReference type="AlphaFoldDB" id="A0A437M8F7"/>
<gene>
    <name evidence="3" type="ORF">EOD43_07940</name>
</gene>
<evidence type="ECO:0000313" key="4">
    <source>
        <dbReference type="Proteomes" id="UP000282971"/>
    </source>
</evidence>
<dbReference type="InterPro" id="IPR006423">
    <property type="entry name" value="Lipo_e_P4"/>
</dbReference>
<keyword evidence="4" id="KW-1185">Reference proteome</keyword>
<comment type="caution">
    <text evidence="3">The sequence shown here is derived from an EMBL/GenBank/DDBJ whole genome shotgun (WGS) entry which is preliminary data.</text>
</comment>
<feature type="signal peptide" evidence="2">
    <location>
        <begin position="1"/>
        <end position="17"/>
    </location>
</feature>
<dbReference type="OrthoDB" id="193314at2"/>
<dbReference type="SFLD" id="SFLDS00003">
    <property type="entry name" value="Haloacid_Dehalogenase"/>
    <property type="match status" value="1"/>
</dbReference>
<dbReference type="PROSITE" id="PS51257">
    <property type="entry name" value="PROKAR_LIPOPROTEIN"/>
    <property type="match status" value="1"/>
</dbReference>
<dbReference type="InterPro" id="IPR036412">
    <property type="entry name" value="HAD-like_sf"/>
</dbReference>
<dbReference type="Proteomes" id="UP000282971">
    <property type="component" value="Unassembled WGS sequence"/>
</dbReference>
<feature type="chain" id="PRO_5019469875" evidence="2">
    <location>
        <begin position="18"/>
        <end position="289"/>
    </location>
</feature>
<dbReference type="SFLD" id="SFLDG01125">
    <property type="entry name" value="C1.1:_Acid_Phosphatase_Like"/>
    <property type="match status" value="1"/>
</dbReference>
<dbReference type="GO" id="GO:0009279">
    <property type="term" value="C:cell outer membrane"/>
    <property type="evidence" value="ECO:0007669"/>
    <property type="project" value="InterPro"/>
</dbReference>
<proteinExistence type="predicted"/>
<evidence type="ECO:0000256" key="1">
    <source>
        <dbReference type="ARBA" id="ARBA00022729"/>
    </source>
</evidence>
<evidence type="ECO:0000256" key="2">
    <source>
        <dbReference type="SAM" id="SignalP"/>
    </source>
</evidence>
<organism evidence="3 4">
    <name type="scientific">Sphingomonas crocodyli</name>
    <dbReference type="NCBI Taxonomy" id="1979270"/>
    <lineage>
        <taxon>Bacteria</taxon>
        <taxon>Pseudomonadati</taxon>
        <taxon>Pseudomonadota</taxon>
        <taxon>Alphaproteobacteria</taxon>
        <taxon>Sphingomonadales</taxon>
        <taxon>Sphingomonadaceae</taxon>
        <taxon>Sphingomonas</taxon>
    </lineage>
</organism>
<dbReference type="PANTHER" id="PTHR31284:SF10">
    <property type="entry name" value="ACID PHOSPHATASE-LIKE PROTEIN"/>
    <property type="match status" value="1"/>
</dbReference>